<evidence type="ECO:0000256" key="6">
    <source>
        <dbReference type="ARBA" id="ARBA00023242"/>
    </source>
</evidence>
<protein>
    <recommendedName>
        <fullName evidence="10">Pre-mRNA-splicing factor SPF27</fullName>
    </recommendedName>
</protein>
<dbReference type="GO" id="GO:0008380">
    <property type="term" value="P:RNA splicing"/>
    <property type="evidence" value="ECO:0007669"/>
    <property type="project" value="UniProtKB-KW"/>
</dbReference>
<keyword evidence="6" id="KW-0539">Nucleus</keyword>
<feature type="compositionally biased region" description="Basic and acidic residues" evidence="7">
    <location>
        <begin position="19"/>
        <end position="34"/>
    </location>
</feature>
<dbReference type="Proteomes" id="UP000253664">
    <property type="component" value="Unassembled WGS sequence"/>
</dbReference>
<evidence type="ECO:0000256" key="3">
    <source>
        <dbReference type="ARBA" id="ARBA00022664"/>
    </source>
</evidence>
<dbReference type="GO" id="GO:0071013">
    <property type="term" value="C:catalytic step 2 spliceosome"/>
    <property type="evidence" value="ECO:0007669"/>
    <property type="project" value="TreeGrafter"/>
</dbReference>
<accession>A0A367LE38</accession>
<evidence type="ECO:0008006" key="10">
    <source>
        <dbReference type="Google" id="ProtNLM"/>
    </source>
</evidence>
<dbReference type="PANTHER" id="PTHR13296">
    <property type="entry name" value="BCAS2 PROTEIN"/>
    <property type="match status" value="1"/>
</dbReference>
<evidence type="ECO:0000256" key="2">
    <source>
        <dbReference type="ARBA" id="ARBA00010788"/>
    </source>
</evidence>
<dbReference type="GO" id="GO:0000974">
    <property type="term" value="C:Prp19 complex"/>
    <property type="evidence" value="ECO:0007669"/>
    <property type="project" value="TreeGrafter"/>
</dbReference>
<gene>
    <name evidence="8" type="ORF">L249_1002</name>
</gene>
<comment type="subcellular location">
    <subcellularLocation>
        <location evidence="1">Nucleus</location>
    </subcellularLocation>
</comment>
<evidence type="ECO:0000313" key="8">
    <source>
        <dbReference type="EMBL" id="RCI12681.1"/>
    </source>
</evidence>
<keyword evidence="5" id="KW-0508">mRNA splicing</keyword>
<dbReference type="GO" id="GO:0071011">
    <property type="term" value="C:precatalytic spliceosome"/>
    <property type="evidence" value="ECO:0007669"/>
    <property type="project" value="TreeGrafter"/>
</dbReference>
<comment type="similarity">
    <text evidence="2">Belongs to the SPF27 family.</text>
</comment>
<evidence type="ECO:0000256" key="1">
    <source>
        <dbReference type="ARBA" id="ARBA00004123"/>
    </source>
</evidence>
<proteinExistence type="inferred from homology"/>
<organism evidence="8 9">
    <name type="scientific">Ophiocordyceps polyrhachis-furcata BCC 54312</name>
    <dbReference type="NCBI Taxonomy" id="1330021"/>
    <lineage>
        <taxon>Eukaryota</taxon>
        <taxon>Fungi</taxon>
        <taxon>Dikarya</taxon>
        <taxon>Ascomycota</taxon>
        <taxon>Pezizomycotina</taxon>
        <taxon>Sordariomycetes</taxon>
        <taxon>Hypocreomycetidae</taxon>
        <taxon>Hypocreales</taxon>
        <taxon>Ophiocordycipitaceae</taxon>
        <taxon>Ophiocordyceps</taxon>
    </lineage>
</organism>
<dbReference type="Pfam" id="PF05700">
    <property type="entry name" value="BCAS2"/>
    <property type="match status" value="1"/>
</dbReference>
<dbReference type="GO" id="GO:0006397">
    <property type="term" value="P:mRNA processing"/>
    <property type="evidence" value="ECO:0007669"/>
    <property type="project" value="UniProtKB-KW"/>
</dbReference>
<sequence>MTKAPPPDSLPYIDAEPTESEKASARALISHELETNPPSSPPLLPPAHEASFSAAITSELERISADKPSTPLPLSRYEAQDAPEGEKGIHVVRPALEASYVSAEYLALRGRNLSLLDSHGVNAWLLHNHHLDSIRDRTERQRRDVAAEVDVVNATRQSLQVAAKAELDALDREWRKTVGRVLETELDVCRLEAEIRRLRRALLQSPSAALPTDSLTNT</sequence>
<dbReference type="AlphaFoldDB" id="A0A367LE38"/>
<dbReference type="EMBL" id="LKCN02000007">
    <property type="protein sequence ID" value="RCI12681.1"/>
    <property type="molecule type" value="Genomic_DNA"/>
</dbReference>
<dbReference type="PANTHER" id="PTHR13296:SF0">
    <property type="entry name" value="PRE-MRNA-SPLICING FACTOR SPF27"/>
    <property type="match status" value="1"/>
</dbReference>
<evidence type="ECO:0000256" key="7">
    <source>
        <dbReference type="SAM" id="MobiDB-lite"/>
    </source>
</evidence>
<dbReference type="STRING" id="1330021.A0A367LE38"/>
<keyword evidence="4" id="KW-0747">Spliceosome</keyword>
<keyword evidence="9" id="KW-1185">Reference proteome</keyword>
<reference evidence="8 9" key="1">
    <citation type="journal article" date="2015" name="BMC Genomics">
        <title>Insights from the genome of Ophiocordyceps polyrhachis-furcata to pathogenicity and host specificity in insect fungi.</title>
        <authorList>
            <person name="Wichadakul D."/>
            <person name="Kobmoo N."/>
            <person name="Ingsriswang S."/>
            <person name="Tangphatsornruang S."/>
            <person name="Chantasingh D."/>
            <person name="Luangsa-ard J.J."/>
            <person name="Eurwilaichitr L."/>
        </authorList>
    </citation>
    <scope>NUCLEOTIDE SEQUENCE [LARGE SCALE GENOMIC DNA]</scope>
    <source>
        <strain evidence="8 9">BCC 54312</strain>
    </source>
</reference>
<comment type="caution">
    <text evidence="8">The sequence shown here is derived from an EMBL/GenBank/DDBJ whole genome shotgun (WGS) entry which is preliminary data.</text>
</comment>
<evidence type="ECO:0000256" key="5">
    <source>
        <dbReference type="ARBA" id="ARBA00023187"/>
    </source>
</evidence>
<dbReference type="OrthoDB" id="205794at2759"/>
<keyword evidence="3" id="KW-0507">mRNA processing</keyword>
<evidence type="ECO:0000256" key="4">
    <source>
        <dbReference type="ARBA" id="ARBA00022728"/>
    </source>
</evidence>
<feature type="region of interest" description="Disordered" evidence="7">
    <location>
        <begin position="1"/>
        <end position="57"/>
    </location>
</feature>
<evidence type="ECO:0000313" key="9">
    <source>
        <dbReference type="Proteomes" id="UP000253664"/>
    </source>
</evidence>
<name>A0A367LE38_9HYPO</name>
<dbReference type="InterPro" id="IPR008409">
    <property type="entry name" value="SPF27"/>
</dbReference>